<evidence type="ECO:0000259" key="3">
    <source>
        <dbReference type="Pfam" id="PF22669"/>
    </source>
</evidence>
<dbReference type="EMBL" id="PKPP01016131">
    <property type="protein sequence ID" value="PWA37989.1"/>
    <property type="molecule type" value="Genomic_DNA"/>
</dbReference>
<comment type="similarity">
    <text evidence="1">Belongs to the inositol polyphosphate 5-phosphatase family.</text>
</comment>
<dbReference type="GO" id="GO:0004445">
    <property type="term" value="F:inositol-polyphosphate 5-phosphatase activity"/>
    <property type="evidence" value="ECO:0007669"/>
    <property type="project" value="InterPro"/>
</dbReference>
<evidence type="ECO:0000256" key="1">
    <source>
        <dbReference type="ARBA" id="ARBA00010768"/>
    </source>
</evidence>
<sequence length="179" mass="21198">MEIVKKTRFLRVQGVKDDKSPQTILEHDRIIWLGDLNYRLALLQVIKGASGDAKLESIVGKDLQRVFQGWNEGKIYFPPTYKYLTNSDRYTEDNLHHKDKRRTPAWCDRILWYGRGLHQLSYVRGESRFSDHRPVYSLFWAEVELVHSRFRRTMSCSSSMIEVEELLPYAKGYTELCFF</sequence>
<accession>A0A2U1KMJ2</accession>
<protein>
    <submittedName>
        <fullName evidence="4">Type IV inositol polyphosphate 5-phosphatase 7</fullName>
    </submittedName>
</protein>
<dbReference type="InterPro" id="IPR036691">
    <property type="entry name" value="Endo/exonu/phosph_ase_sf"/>
</dbReference>
<keyword evidence="5" id="KW-1185">Reference proteome</keyword>
<evidence type="ECO:0000256" key="2">
    <source>
        <dbReference type="ARBA" id="ARBA00022801"/>
    </source>
</evidence>
<keyword evidence="2" id="KW-0378">Hydrolase</keyword>
<dbReference type="GO" id="GO:0046856">
    <property type="term" value="P:phosphatidylinositol dephosphorylation"/>
    <property type="evidence" value="ECO:0007669"/>
    <property type="project" value="InterPro"/>
</dbReference>
<dbReference type="Pfam" id="PF22669">
    <property type="entry name" value="Exo_endo_phos2"/>
    <property type="match status" value="1"/>
</dbReference>
<evidence type="ECO:0000313" key="4">
    <source>
        <dbReference type="EMBL" id="PWA37989.1"/>
    </source>
</evidence>
<dbReference type="PANTHER" id="PTHR45666">
    <property type="entry name" value="TYPE IV INOSITOL POLYPHOSPHATE 5-PHOSPHATASE 9"/>
    <property type="match status" value="1"/>
</dbReference>
<dbReference type="STRING" id="35608.A0A2U1KMJ2"/>
<evidence type="ECO:0000313" key="5">
    <source>
        <dbReference type="Proteomes" id="UP000245207"/>
    </source>
</evidence>
<dbReference type="Proteomes" id="UP000245207">
    <property type="component" value="Unassembled WGS sequence"/>
</dbReference>
<gene>
    <name evidence="4" type="ORF">CTI12_AA585450</name>
</gene>
<name>A0A2U1KMJ2_ARTAN</name>
<dbReference type="InterPro" id="IPR045849">
    <property type="entry name" value="IP5P_plant"/>
</dbReference>
<dbReference type="SUPFAM" id="SSF56219">
    <property type="entry name" value="DNase I-like"/>
    <property type="match status" value="1"/>
</dbReference>
<organism evidence="4 5">
    <name type="scientific">Artemisia annua</name>
    <name type="common">Sweet wormwood</name>
    <dbReference type="NCBI Taxonomy" id="35608"/>
    <lineage>
        <taxon>Eukaryota</taxon>
        <taxon>Viridiplantae</taxon>
        <taxon>Streptophyta</taxon>
        <taxon>Embryophyta</taxon>
        <taxon>Tracheophyta</taxon>
        <taxon>Spermatophyta</taxon>
        <taxon>Magnoliopsida</taxon>
        <taxon>eudicotyledons</taxon>
        <taxon>Gunneridae</taxon>
        <taxon>Pentapetalae</taxon>
        <taxon>asterids</taxon>
        <taxon>campanulids</taxon>
        <taxon>Asterales</taxon>
        <taxon>Asteraceae</taxon>
        <taxon>Asteroideae</taxon>
        <taxon>Anthemideae</taxon>
        <taxon>Artemisiinae</taxon>
        <taxon>Artemisia</taxon>
    </lineage>
</organism>
<comment type="caution">
    <text evidence="4">The sequence shown here is derived from an EMBL/GenBank/DDBJ whole genome shotgun (WGS) entry which is preliminary data.</text>
</comment>
<dbReference type="AlphaFoldDB" id="A0A2U1KMJ2"/>
<dbReference type="GO" id="GO:0034485">
    <property type="term" value="F:phosphatidylinositol-3,4,5-trisphosphate 5-phosphatase activity"/>
    <property type="evidence" value="ECO:0007669"/>
    <property type="project" value="TreeGrafter"/>
</dbReference>
<dbReference type="PANTHER" id="PTHR45666:SF62">
    <property type="entry name" value="INOSITOL-POLYPHOSPHATE 5-PHOSPHATASE"/>
    <property type="match status" value="1"/>
</dbReference>
<dbReference type="GO" id="GO:0004439">
    <property type="term" value="F:phosphatidylinositol-4,5-bisphosphate 5-phosphatase activity"/>
    <property type="evidence" value="ECO:0007669"/>
    <property type="project" value="TreeGrafter"/>
</dbReference>
<feature type="domain" description="Inositol polyphosphate-related phosphatase" evidence="3">
    <location>
        <begin position="7"/>
        <end position="137"/>
    </location>
</feature>
<proteinExistence type="inferred from homology"/>
<dbReference type="Gene3D" id="3.60.10.10">
    <property type="entry name" value="Endonuclease/exonuclease/phosphatase"/>
    <property type="match status" value="1"/>
</dbReference>
<dbReference type="InterPro" id="IPR000300">
    <property type="entry name" value="IPPc"/>
</dbReference>
<reference evidence="4 5" key="1">
    <citation type="journal article" date="2018" name="Mol. Plant">
        <title>The genome of Artemisia annua provides insight into the evolution of Asteraceae family and artemisinin biosynthesis.</title>
        <authorList>
            <person name="Shen Q."/>
            <person name="Zhang L."/>
            <person name="Liao Z."/>
            <person name="Wang S."/>
            <person name="Yan T."/>
            <person name="Shi P."/>
            <person name="Liu M."/>
            <person name="Fu X."/>
            <person name="Pan Q."/>
            <person name="Wang Y."/>
            <person name="Lv Z."/>
            <person name="Lu X."/>
            <person name="Zhang F."/>
            <person name="Jiang W."/>
            <person name="Ma Y."/>
            <person name="Chen M."/>
            <person name="Hao X."/>
            <person name="Li L."/>
            <person name="Tang Y."/>
            <person name="Lv G."/>
            <person name="Zhou Y."/>
            <person name="Sun X."/>
            <person name="Brodelius P.E."/>
            <person name="Rose J.K.C."/>
            <person name="Tang K."/>
        </authorList>
    </citation>
    <scope>NUCLEOTIDE SEQUENCE [LARGE SCALE GENOMIC DNA]</scope>
    <source>
        <strain evidence="5">cv. Huhao1</strain>
        <tissue evidence="4">Leaf</tissue>
    </source>
</reference>
<dbReference type="OrthoDB" id="62798at2759"/>